<dbReference type="GO" id="GO:0015288">
    <property type="term" value="F:porin activity"/>
    <property type="evidence" value="ECO:0007669"/>
    <property type="project" value="UniProtKB-KW"/>
</dbReference>
<evidence type="ECO:0000256" key="4">
    <source>
        <dbReference type="ARBA" id="ARBA00022452"/>
    </source>
</evidence>
<dbReference type="InterPro" id="IPR001702">
    <property type="entry name" value="Porin_Gram-ve"/>
</dbReference>
<accession>A0A0A1F7D4</accession>
<evidence type="ECO:0000256" key="8">
    <source>
        <dbReference type="ARBA" id="ARBA00023114"/>
    </source>
</evidence>
<dbReference type="SUPFAM" id="SSF56935">
    <property type="entry name" value="Porins"/>
    <property type="match status" value="1"/>
</dbReference>
<dbReference type="GO" id="GO:0034220">
    <property type="term" value="P:monoatomic ion transmembrane transport"/>
    <property type="evidence" value="ECO:0007669"/>
    <property type="project" value="InterPro"/>
</dbReference>
<dbReference type="Gene3D" id="2.40.160.10">
    <property type="entry name" value="Porin"/>
    <property type="match status" value="1"/>
</dbReference>
<dbReference type="RefSeq" id="WP_038484945.1">
    <property type="nucleotide sequence ID" value="NZ_CP009962.1"/>
</dbReference>
<dbReference type="Proteomes" id="UP000030302">
    <property type="component" value="Chromosome"/>
</dbReference>
<dbReference type="InterPro" id="IPR002299">
    <property type="entry name" value="Porin_Neis"/>
</dbReference>
<keyword evidence="6 11" id="KW-0732">Signal</keyword>
<evidence type="ECO:0000259" key="12">
    <source>
        <dbReference type="Pfam" id="PF13609"/>
    </source>
</evidence>
<dbReference type="AlphaFoldDB" id="A0A0A1F7D4"/>
<dbReference type="Pfam" id="PF13609">
    <property type="entry name" value="Porin_4"/>
    <property type="match status" value="1"/>
</dbReference>
<keyword evidence="14" id="KW-1185">Reference proteome</keyword>
<evidence type="ECO:0000256" key="7">
    <source>
        <dbReference type="ARBA" id="ARBA00023065"/>
    </source>
</evidence>
<dbReference type="PRINTS" id="PR00182">
    <property type="entry name" value="ECOLNEIPORIN"/>
</dbReference>
<gene>
    <name evidence="13" type="ORF">LT85_0545</name>
</gene>
<reference evidence="14" key="1">
    <citation type="journal article" date="2014" name="Soil Biol. Biochem.">
        <title>Structure and function of bacterial communities in ageing soils: Insights from the Mendocino ecological staircase.</title>
        <authorList>
            <person name="Uroz S."/>
            <person name="Tech J.J."/>
            <person name="Sawaya N.A."/>
            <person name="Frey-Klett P."/>
            <person name="Leveau J.H.J."/>
        </authorList>
    </citation>
    <scope>NUCLEOTIDE SEQUENCE [LARGE SCALE GENOMIC DNA]</scope>
    <source>
        <strain evidence="14">Cal35</strain>
    </source>
</reference>
<dbReference type="KEGG" id="care:LT85_0545"/>
<evidence type="ECO:0000256" key="5">
    <source>
        <dbReference type="ARBA" id="ARBA00022692"/>
    </source>
</evidence>
<evidence type="ECO:0000256" key="1">
    <source>
        <dbReference type="ARBA" id="ARBA00004571"/>
    </source>
</evidence>
<dbReference type="GO" id="GO:0009279">
    <property type="term" value="C:cell outer membrane"/>
    <property type="evidence" value="ECO:0007669"/>
    <property type="project" value="UniProtKB-SubCell"/>
</dbReference>
<feature type="signal peptide" evidence="11">
    <location>
        <begin position="1"/>
        <end position="19"/>
    </location>
</feature>
<feature type="domain" description="Porin" evidence="12">
    <location>
        <begin position="8"/>
        <end position="324"/>
    </location>
</feature>
<dbReference type="InterPro" id="IPR023614">
    <property type="entry name" value="Porin_dom_sf"/>
</dbReference>
<dbReference type="PRINTS" id="PR00184">
    <property type="entry name" value="NEISSPPORIN"/>
</dbReference>
<keyword evidence="10" id="KW-0998">Cell outer membrane</keyword>
<proteinExistence type="predicted"/>
<evidence type="ECO:0000256" key="3">
    <source>
        <dbReference type="ARBA" id="ARBA00022448"/>
    </source>
</evidence>
<feature type="chain" id="PRO_5001974043" evidence="11">
    <location>
        <begin position="20"/>
        <end position="361"/>
    </location>
</feature>
<comment type="subunit">
    <text evidence="2">Homotrimer.</text>
</comment>
<keyword evidence="5" id="KW-0812">Transmembrane</keyword>
<dbReference type="CDD" id="cd00342">
    <property type="entry name" value="gram_neg_porins"/>
    <property type="match status" value="1"/>
</dbReference>
<comment type="subcellular location">
    <subcellularLocation>
        <location evidence="1">Cell outer membrane</location>
        <topology evidence="1">Multi-pass membrane protein</topology>
    </subcellularLocation>
</comment>
<evidence type="ECO:0000256" key="9">
    <source>
        <dbReference type="ARBA" id="ARBA00023136"/>
    </source>
</evidence>
<dbReference type="PANTHER" id="PTHR34501:SF9">
    <property type="entry name" value="MAJOR OUTER MEMBRANE PROTEIN P.IA"/>
    <property type="match status" value="1"/>
</dbReference>
<evidence type="ECO:0000256" key="11">
    <source>
        <dbReference type="SAM" id="SignalP"/>
    </source>
</evidence>
<dbReference type="InterPro" id="IPR050298">
    <property type="entry name" value="Gram-neg_bact_OMP"/>
</dbReference>
<dbReference type="InterPro" id="IPR033900">
    <property type="entry name" value="Gram_neg_porin_domain"/>
</dbReference>
<evidence type="ECO:0000256" key="10">
    <source>
        <dbReference type="ARBA" id="ARBA00023237"/>
    </source>
</evidence>
<dbReference type="GO" id="GO:0046930">
    <property type="term" value="C:pore complex"/>
    <property type="evidence" value="ECO:0007669"/>
    <property type="project" value="UniProtKB-KW"/>
</dbReference>
<evidence type="ECO:0000313" key="13">
    <source>
        <dbReference type="EMBL" id="AIY39705.1"/>
    </source>
</evidence>
<dbReference type="HOGENOM" id="CLU_038238_0_0_4"/>
<keyword evidence="4" id="KW-1134">Transmembrane beta strand</keyword>
<dbReference type="EMBL" id="CP009962">
    <property type="protein sequence ID" value="AIY39705.1"/>
    <property type="molecule type" value="Genomic_DNA"/>
</dbReference>
<evidence type="ECO:0000256" key="2">
    <source>
        <dbReference type="ARBA" id="ARBA00011233"/>
    </source>
</evidence>
<keyword evidence="7" id="KW-0406">Ion transport</keyword>
<evidence type="ECO:0000256" key="6">
    <source>
        <dbReference type="ARBA" id="ARBA00022729"/>
    </source>
</evidence>
<dbReference type="STRING" id="279058.LT85_0545"/>
<protein>
    <submittedName>
        <fullName evidence="13">Outer membrane protein</fullName>
    </submittedName>
</protein>
<dbReference type="PANTHER" id="PTHR34501">
    <property type="entry name" value="PROTEIN YDDL-RELATED"/>
    <property type="match status" value="1"/>
</dbReference>
<keyword evidence="3" id="KW-0813">Transport</keyword>
<evidence type="ECO:0000313" key="14">
    <source>
        <dbReference type="Proteomes" id="UP000030302"/>
    </source>
</evidence>
<sequence>MKKILMAVAASGLAASAFAQSNVTIYGSLDAGVAYVNNLGGKSVVREDQGTMQPDRIGFRGSEDLGGNMKATFQLESGFYTDTGAQPSAGKLFNRMSTVGLSGDFGAITMGHMPDIVFDYAGKLSNGYQLTNWYLFHPGNLDSLANTYQFDNAVRYTSPTFAGLQMSGMVGFGEVAGDNSKGRNLSAGASYVNGPLRAVLAYSKLNDRPAGYAGAFLGSVGLGSAATVFNSLTTVAAGVGYTIGSVRLNGMYTQVKIALPTDVAPKQKNLDLGLAWHYATADTLNVGYGLSKLEGARWNTVSLSNVHALSKRTELYVQAAYQRAGGDAKYAVMNGTGVGGSTGVSGGPSQLVTTVGMHHSF</sequence>
<name>A0A0A1F7D4_9BURK</name>
<keyword evidence="8" id="KW-0626">Porin</keyword>
<organism evidence="13 14">
    <name type="scientific">Collimonas arenae</name>
    <dbReference type="NCBI Taxonomy" id="279058"/>
    <lineage>
        <taxon>Bacteria</taxon>
        <taxon>Pseudomonadati</taxon>
        <taxon>Pseudomonadota</taxon>
        <taxon>Betaproteobacteria</taxon>
        <taxon>Burkholderiales</taxon>
        <taxon>Oxalobacteraceae</taxon>
        <taxon>Collimonas</taxon>
    </lineage>
</organism>
<keyword evidence="9" id="KW-0472">Membrane</keyword>